<dbReference type="InterPro" id="IPR010064">
    <property type="entry name" value="HK97-gp10_tail"/>
</dbReference>
<protein>
    <recommendedName>
        <fullName evidence="3">Phage protein, HK97 gp10 family</fullName>
    </recommendedName>
</protein>
<organism evidence="1 2">
    <name type="scientific">Blautia luti</name>
    <dbReference type="NCBI Taxonomy" id="89014"/>
    <lineage>
        <taxon>Bacteria</taxon>
        <taxon>Bacillati</taxon>
        <taxon>Bacillota</taxon>
        <taxon>Clostridia</taxon>
        <taxon>Lachnospirales</taxon>
        <taxon>Lachnospiraceae</taxon>
        <taxon>Blautia</taxon>
    </lineage>
</organism>
<dbReference type="EMBL" id="CABHNW010000073">
    <property type="protein sequence ID" value="VUX37307.1"/>
    <property type="molecule type" value="Genomic_DNA"/>
</dbReference>
<proteinExistence type="predicted"/>
<dbReference type="AlphaFoldDB" id="A0A564VYS5"/>
<dbReference type="NCBIfam" id="TIGR01725">
    <property type="entry name" value="phge_HK97_gp10"/>
    <property type="match status" value="1"/>
</dbReference>
<evidence type="ECO:0008006" key="3">
    <source>
        <dbReference type="Google" id="ProtNLM"/>
    </source>
</evidence>
<sequence length="169" mass="19085">MSVNGFDEVEKALQEVSELDTRQAVGEAIQFVRSAAVENCHADTGELRQSIFAETAEEENTVTGICWTDKAYAPYIEFGTGPKGQEKHAGISPEVTPVYTQQPWWIHESQIDRRVAEKYRWPYIDTPDGRFYRCSGNPAYPFLYPAMKDNEEQILKMLGGSLASDLEDI</sequence>
<name>A0A564VYS5_9FIRM</name>
<dbReference type="Pfam" id="PF04883">
    <property type="entry name" value="HK97-gp10_like"/>
    <property type="match status" value="1"/>
</dbReference>
<reference evidence="1 2" key="1">
    <citation type="submission" date="2019-07" db="EMBL/GenBank/DDBJ databases">
        <authorList>
            <person name="Hibberd C M."/>
            <person name="Gehrig L. J."/>
            <person name="Chang H.-W."/>
            <person name="Venkatesh S."/>
        </authorList>
    </citation>
    <scope>NUCLEOTIDE SEQUENCE [LARGE SCALE GENOMIC DNA]</scope>
    <source>
        <strain evidence="1">Blautia_luti_SSTS_Bg7063</strain>
    </source>
</reference>
<dbReference type="Proteomes" id="UP000408482">
    <property type="component" value="Unassembled WGS sequence"/>
</dbReference>
<dbReference type="RefSeq" id="WP_144093653.1">
    <property type="nucleotide sequence ID" value="NZ_CABHMX010000018.1"/>
</dbReference>
<evidence type="ECO:0000313" key="1">
    <source>
        <dbReference type="EMBL" id="VUX37307.1"/>
    </source>
</evidence>
<gene>
    <name evidence="1" type="ORF">RSSSTS7063_03115</name>
</gene>
<evidence type="ECO:0000313" key="2">
    <source>
        <dbReference type="Proteomes" id="UP000408482"/>
    </source>
</evidence>
<accession>A0A564VYS5</accession>
<keyword evidence="2" id="KW-1185">Reference proteome</keyword>